<dbReference type="AlphaFoldDB" id="A0A3D0KIB2"/>
<name>A0A3D0KIB2_9GAMM</name>
<feature type="domain" description="Toprim" evidence="1">
    <location>
        <begin position="207"/>
        <end position="302"/>
    </location>
</feature>
<sequence>MHRAIKTPSLGGAWALSEIVGKQIAIENKFSESIITHHGLSVSPIGDGDIHRHDHPEARKGNNRLWYVLHHDFGVHGDWATGEKHSVFADDTPDPQVAEKARQEAEKRRVERQAERERGYALVASQTRQEWPLLTPASPTHAYLAAKGVKPYNLRQRRELLVVPLTDGQRLVNWQTIGPDGAKYFKTGGKVKGCYSPIGSIEPHQPLLIAEGWATAATLHEATGYAVAAAMNAGNLLPVAKSLRERYPTQPIIVCADNDHGTAGNPGVTKGKEAASAIGARCVWPETHEGVTDFNDLARLGGGLAL</sequence>
<accession>A0A3D0KIB2</accession>
<dbReference type="GO" id="GO:0016853">
    <property type="term" value="F:isomerase activity"/>
    <property type="evidence" value="ECO:0007669"/>
    <property type="project" value="UniProtKB-KW"/>
</dbReference>
<dbReference type="Pfam" id="PF13362">
    <property type="entry name" value="Toprim_3"/>
    <property type="match status" value="1"/>
</dbReference>
<protein>
    <submittedName>
        <fullName evidence="2">Topoisomerase</fullName>
    </submittedName>
</protein>
<dbReference type="InterPro" id="IPR034154">
    <property type="entry name" value="TOPRIM_DnaG/twinkle"/>
</dbReference>
<reference evidence="2" key="1">
    <citation type="journal article" date="2018" name="Nat. Biotechnol.">
        <title>A standardized bacterial taxonomy based on genome phylogeny substantially revises the tree of life.</title>
        <authorList>
            <person name="Parks D.H."/>
            <person name="Chuvochina M."/>
            <person name="Waite D.W."/>
            <person name="Rinke C."/>
            <person name="Skarshewski A."/>
            <person name="Chaumeil P.A."/>
            <person name="Hugenholtz P."/>
        </authorList>
    </citation>
    <scope>NUCLEOTIDE SEQUENCE [LARGE SCALE GENOMIC DNA]</scope>
    <source>
        <strain evidence="2">UBA11284</strain>
    </source>
</reference>
<dbReference type="EMBL" id="DOTR01000082">
    <property type="protein sequence ID" value="HCA03273.1"/>
    <property type="molecule type" value="Genomic_DNA"/>
</dbReference>
<dbReference type="InterPro" id="IPR006171">
    <property type="entry name" value="TOPRIM_dom"/>
</dbReference>
<gene>
    <name evidence="2" type="ORF">DEO68_14130</name>
</gene>
<evidence type="ECO:0000259" key="1">
    <source>
        <dbReference type="Pfam" id="PF13362"/>
    </source>
</evidence>
<proteinExistence type="predicted"/>
<comment type="caution">
    <text evidence="2">The sequence shown here is derived from an EMBL/GenBank/DDBJ whole genome shotgun (WGS) entry which is preliminary data.</text>
</comment>
<keyword evidence="2" id="KW-0413">Isomerase</keyword>
<evidence type="ECO:0000313" key="2">
    <source>
        <dbReference type="EMBL" id="HCA03273.1"/>
    </source>
</evidence>
<dbReference type="CDD" id="cd01029">
    <property type="entry name" value="TOPRIM_primases"/>
    <property type="match status" value="1"/>
</dbReference>
<organism evidence="2">
    <name type="scientific">Halomonas campaniensis</name>
    <dbReference type="NCBI Taxonomy" id="213554"/>
    <lineage>
        <taxon>Bacteria</taxon>
        <taxon>Pseudomonadati</taxon>
        <taxon>Pseudomonadota</taxon>
        <taxon>Gammaproteobacteria</taxon>
        <taxon>Oceanospirillales</taxon>
        <taxon>Halomonadaceae</taxon>
        <taxon>Halomonas</taxon>
    </lineage>
</organism>